<dbReference type="Pfam" id="PF08669">
    <property type="entry name" value="GCV_T_C"/>
    <property type="match status" value="1"/>
</dbReference>
<protein>
    <submittedName>
        <fullName evidence="6">FAD-dependent oxidoreductase</fullName>
    </submittedName>
</protein>
<dbReference type="Gene3D" id="3.50.50.60">
    <property type="entry name" value="FAD/NAD(P)-binding domain"/>
    <property type="match status" value="1"/>
</dbReference>
<dbReference type="Pfam" id="PF01571">
    <property type="entry name" value="GCV_T"/>
    <property type="match status" value="1"/>
</dbReference>
<dbReference type="InterPro" id="IPR029043">
    <property type="entry name" value="GcvT/YgfZ_C"/>
</dbReference>
<feature type="domain" description="GCVT N-terminal" evidence="4">
    <location>
        <begin position="453"/>
        <end position="731"/>
    </location>
</feature>
<dbReference type="RefSeq" id="WP_344305286.1">
    <property type="nucleotide sequence ID" value="NZ_BAAAQQ010000013.1"/>
</dbReference>
<dbReference type="SUPFAM" id="SSF51905">
    <property type="entry name" value="FAD/NAD(P)-binding domain"/>
    <property type="match status" value="1"/>
</dbReference>
<dbReference type="EMBL" id="BAAAQQ010000013">
    <property type="protein sequence ID" value="GAA2132358.1"/>
    <property type="molecule type" value="Genomic_DNA"/>
</dbReference>
<sequence length="844" mass="92014">MSLDAAAINPSAAKAGTSESAGSASTGDLPDRAQYVVVGGGVVGTSIAYHLAMLGATDVVLLERKQLTSGTTWHAAGEIVSGGTTEDALWMARYSAELYARLEAETGLATGFRQCGYLQLATTQRADESLRRETAYMRSVGMTKEVLSPREVADLVPLMRTDDIVHGFWTPDEGRANPVDVTMSMAKGARMRGARIFEDTEVTDFLLEGRRVVRVRTPRGDIACEKVVIAAGLWGRELAAKAGVTVPLQAAEHYYLLTEPIEGVTPESVPVIEDGEAYGYYREEGGGLLVGMFEPVGKAWALDGVPRDSAFAVLPPDWDRMAPFLEVAMKRFPALENAGIRTLFCGPESFTDDLSPMLGESPEVDGLYLSCGLNSVGILSGGGLGHMMAQWLIEEHPPLDLTGFGVDRTHEFQATRLFREQRTVERLGFLLNDLSWPNAQNTRGRDVRRSPYHAHHVADGAHFVATSGWEYPDYFAGAGVEPTVEWGFERGEAFERTREEHLHARDNLAIFDLSLMSHHLVQGPHSMAVLNRVCANNVDTPVGRIVYTQWLDERGGIIADVTVTRLAEDEYVVVSGDNIHRRVPAWIRRQTRDDEFVVVTDVTGAYSLLSVQGPRSREVLQALSPDDFSDEAFPYLSARKVELGYTPLWALRVTYVGELGWDLLVPTEFGATLYDQLRDSAASVTGTFRPTGVGALDTMRLEKAFRDMGHDIDSTDTPLEAGLGFAVAWDKPGGFVGRDALLKQKESGPLTSRLVNVLLGSPDFDLIGDEPIYWDGQPVGVVRSGAFGHSLGAAVGIADVSRDEGFTAADLAAGSFEIDVAGTRVPTQVSLRPFFDPERSRILR</sequence>
<dbReference type="Gene3D" id="2.40.30.110">
    <property type="entry name" value="Aminomethyltransferase beta-barrel domains"/>
    <property type="match status" value="1"/>
</dbReference>
<dbReference type="InterPro" id="IPR028896">
    <property type="entry name" value="GcvT/YgfZ/DmdA"/>
</dbReference>
<evidence type="ECO:0000256" key="2">
    <source>
        <dbReference type="SAM" id="MobiDB-lite"/>
    </source>
</evidence>
<feature type="compositionally biased region" description="Low complexity" evidence="2">
    <location>
        <begin position="11"/>
        <end position="27"/>
    </location>
</feature>
<proteinExistence type="inferred from homology"/>
<dbReference type="InterPro" id="IPR036188">
    <property type="entry name" value="FAD/NAD-bd_sf"/>
</dbReference>
<name>A0ABN2YTT7_9ACTN</name>
<dbReference type="Gene3D" id="3.30.1360.120">
    <property type="entry name" value="Probable tRNA modification gtpase trme, domain 1"/>
    <property type="match status" value="1"/>
</dbReference>
<evidence type="ECO:0000313" key="6">
    <source>
        <dbReference type="EMBL" id="GAA2132358.1"/>
    </source>
</evidence>
<dbReference type="SUPFAM" id="SSF103025">
    <property type="entry name" value="Folate-binding domain"/>
    <property type="match status" value="1"/>
</dbReference>
<gene>
    <name evidence="6" type="ORF">GCM10009843_36820</name>
</gene>
<comment type="caution">
    <text evidence="6">The sequence shown here is derived from an EMBL/GenBank/DDBJ whole genome shotgun (WGS) entry which is preliminary data.</text>
</comment>
<dbReference type="SUPFAM" id="SSF101790">
    <property type="entry name" value="Aminomethyltransferase beta-barrel domain"/>
    <property type="match status" value="1"/>
</dbReference>
<dbReference type="InterPro" id="IPR006222">
    <property type="entry name" value="GCVT_N"/>
</dbReference>
<dbReference type="Proteomes" id="UP001500575">
    <property type="component" value="Unassembled WGS sequence"/>
</dbReference>
<feature type="domain" description="Aminomethyltransferase C-terminal" evidence="5">
    <location>
        <begin position="753"/>
        <end position="836"/>
    </location>
</feature>
<dbReference type="Gene3D" id="3.30.9.10">
    <property type="entry name" value="D-Amino Acid Oxidase, subunit A, domain 2"/>
    <property type="match status" value="1"/>
</dbReference>
<dbReference type="Pfam" id="PF01266">
    <property type="entry name" value="DAO"/>
    <property type="match status" value="1"/>
</dbReference>
<evidence type="ECO:0000259" key="4">
    <source>
        <dbReference type="Pfam" id="PF01571"/>
    </source>
</evidence>
<dbReference type="PANTHER" id="PTHR43757:SF15">
    <property type="entry name" value="PYRUVATE DEHYDROGENASE PHOSPHATASE REGULATORY SUBUNIT, MITOCHONDRIAL-LIKE"/>
    <property type="match status" value="1"/>
</dbReference>
<dbReference type="InterPro" id="IPR027266">
    <property type="entry name" value="TrmE/GcvT-like"/>
</dbReference>
<feature type="region of interest" description="Disordered" evidence="2">
    <location>
        <begin position="1"/>
        <end position="27"/>
    </location>
</feature>
<evidence type="ECO:0000259" key="3">
    <source>
        <dbReference type="Pfam" id="PF01266"/>
    </source>
</evidence>
<keyword evidence="7" id="KW-1185">Reference proteome</keyword>
<reference evidence="6 7" key="1">
    <citation type="journal article" date="2019" name="Int. J. Syst. Evol. Microbiol.">
        <title>The Global Catalogue of Microorganisms (GCM) 10K type strain sequencing project: providing services to taxonomists for standard genome sequencing and annotation.</title>
        <authorList>
            <consortium name="The Broad Institute Genomics Platform"/>
            <consortium name="The Broad Institute Genome Sequencing Center for Infectious Disease"/>
            <person name="Wu L."/>
            <person name="Ma J."/>
        </authorList>
    </citation>
    <scope>NUCLEOTIDE SEQUENCE [LARGE SCALE GENOMIC DNA]</scope>
    <source>
        <strain evidence="6 7">JCM 16021</strain>
    </source>
</reference>
<dbReference type="SUPFAM" id="SSF54373">
    <property type="entry name" value="FAD-linked reductases, C-terminal domain"/>
    <property type="match status" value="1"/>
</dbReference>
<organism evidence="6 7">
    <name type="scientific">Nocardioides bigeumensis</name>
    <dbReference type="NCBI Taxonomy" id="433657"/>
    <lineage>
        <taxon>Bacteria</taxon>
        <taxon>Bacillati</taxon>
        <taxon>Actinomycetota</taxon>
        <taxon>Actinomycetes</taxon>
        <taxon>Propionibacteriales</taxon>
        <taxon>Nocardioidaceae</taxon>
        <taxon>Nocardioides</taxon>
    </lineage>
</organism>
<dbReference type="InterPro" id="IPR013977">
    <property type="entry name" value="GcvT_C"/>
</dbReference>
<dbReference type="PANTHER" id="PTHR43757">
    <property type="entry name" value="AMINOMETHYLTRANSFERASE"/>
    <property type="match status" value="1"/>
</dbReference>
<comment type="similarity">
    <text evidence="1">Belongs to the GcvT family.</text>
</comment>
<dbReference type="Gene3D" id="3.30.70.1400">
    <property type="entry name" value="Aminomethyltransferase beta-barrel domains"/>
    <property type="match status" value="1"/>
</dbReference>
<evidence type="ECO:0000259" key="5">
    <source>
        <dbReference type="Pfam" id="PF08669"/>
    </source>
</evidence>
<accession>A0ABN2YTT7</accession>
<evidence type="ECO:0000256" key="1">
    <source>
        <dbReference type="ARBA" id="ARBA00008609"/>
    </source>
</evidence>
<feature type="domain" description="FAD dependent oxidoreductase" evidence="3">
    <location>
        <begin position="35"/>
        <end position="391"/>
    </location>
</feature>
<dbReference type="InterPro" id="IPR006076">
    <property type="entry name" value="FAD-dep_OxRdtase"/>
</dbReference>
<evidence type="ECO:0000313" key="7">
    <source>
        <dbReference type="Proteomes" id="UP001500575"/>
    </source>
</evidence>